<dbReference type="SUPFAM" id="SSF52402">
    <property type="entry name" value="Adenine nucleotide alpha hydrolases-like"/>
    <property type="match status" value="1"/>
</dbReference>
<dbReference type="InterPro" id="IPR014729">
    <property type="entry name" value="Rossmann-like_a/b/a_fold"/>
</dbReference>
<sequence>MADAKSEIHNTWGERKFCDIPDTYISSAIKSKESNEDCGKLCEYIERHCLGRDFEFTGPFGKRKVVYCDYVASGKSLKFLEDYITNNVLRCYGNTHTTTSVTSLQTTLYRHEARTIIRNAVNASEHDAVIFAGSGSTAAVHKLIHALRLKTPPIVFVGPFEHHSNILPWKEIGSKIVWVREAEDGNVDVDHLEDMLKLHSNGEEELIGCFCAASNITGILTDTNKVSACLHRYDALAVWDYATAGPYTEINMNPVVTSKDQSLVYKDAVFLSPHKFVGGVGTPGILIAKKKLFQNTVPSGCGGGSVFFVTHNSHRYLKEVEMREEGGTPAIVESIRAGLVFQLKEAVGHENIMKIEEEFQKLASDVFSRSKNLIVLGNLKTSRLPVFSFLIRHRDSGLFLHHNFVSSLLNDLFGIQSRGGCACAGPYAQDLLGIDEKLANEIESALLEDSRLDRVHLRRYREYSERELIRPGFTRINLPYFMKKEEAVFILESIVMIAEHGWKLLPKYMFNPETGEWRHQQHQIFKDRKWLGSISYSSGEMKYPDNVSTSNENETKVLNYQECLATAMEIFNEAAVVKGKNKPNDQSLLLGDAERLRWFLLPSEAHVFLRREKRDGYPRVPPFTPLRRCYYGEMKDEVTEHNDEGENSECEQKNCSGFTDEIEMCEEKRVKEKSESEECNETIDNDIRNSEVDKNSREGSLELENNVVMKCSTEDCRSIKQNQHVKFHNPPRHVFNLTVKAIEEFQMIEDGDRVLVCVSGGKDSLSMLHTLHQYQFYAKTKGINFSLGVATVDPGSSAYDPSPLKIYMQELGVEYFYEVQGIIKQASELAVCESICSFCSRMKRGRLYACARRHGYNVLAIGQHLDDIAESFLMSVFHNGLLRTMKANYYVSENDLRVIRPMTYVREKDLRDFAEKFKLPVIAENCPACFEAPKERHRVKQLLATQEILFPNLFKSIQSALKPLMARKRTQMENKESSTDELSFLCR</sequence>
<evidence type="ECO:0000259" key="2">
    <source>
        <dbReference type="Pfam" id="PF01171"/>
    </source>
</evidence>
<organism evidence="3 4">
    <name type="scientific">Paramuricea clavata</name>
    <name type="common">Red gorgonian</name>
    <name type="synonym">Violescent sea-whip</name>
    <dbReference type="NCBI Taxonomy" id="317549"/>
    <lineage>
        <taxon>Eukaryota</taxon>
        <taxon>Metazoa</taxon>
        <taxon>Cnidaria</taxon>
        <taxon>Anthozoa</taxon>
        <taxon>Octocorallia</taxon>
        <taxon>Malacalcyonacea</taxon>
        <taxon>Plexauridae</taxon>
        <taxon>Paramuricea</taxon>
    </lineage>
</organism>
<dbReference type="InterPro" id="IPR000192">
    <property type="entry name" value="Aminotrans_V_dom"/>
</dbReference>
<dbReference type="Gene3D" id="3.40.50.620">
    <property type="entry name" value="HUPs"/>
    <property type="match status" value="1"/>
</dbReference>
<evidence type="ECO:0000313" key="4">
    <source>
        <dbReference type="Proteomes" id="UP001152795"/>
    </source>
</evidence>
<accession>A0A7D9DCP8</accession>
<dbReference type="Proteomes" id="UP001152795">
    <property type="component" value="Unassembled WGS sequence"/>
</dbReference>
<dbReference type="SUPFAM" id="SSF53383">
    <property type="entry name" value="PLP-dependent transferases"/>
    <property type="match status" value="1"/>
</dbReference>
<protein>
    <submittedName>
        <fullName evidence="3">tRNA 2-thiocytidine biosynthesis</fullName>
    </submittedName>
</protein>
<dbReference type="PANTHER" id="PTHR43686:SF1">
    <property type="entry name" value="AMINOTRAN_5 DOMAIN-CONTAINING PROTEIN"/>
    <property type="match status" value="1"/>
</dbReference>
<dbReference type="AlphaFoldDB" id="A0A7D9DCP8"/>
<reference evidence="3" key="1">
    <citation type="submission" date="2020-04" db="EMBL/GenBank/DDBJ databases">
        <authorList>
            <person name="Alioto T."/>
            <person name="Alioto T."/>
            <person name="Gomez Garrido J."/>
        </authorList>
    </citation>
    <scope>NUCLEOTIDE SEQUENCE</scope>
    <source>
        <strain evidence="3">A484AB</strain>
    </source>
</reference>
<dbReference type="PANTHER" id="PTHR43686">
    <property type="entry name" value="SULFURTRANSFERASE-RELATED"/>
    <property type="match status" value="1"/>
</dbReference>
<keyword evidence="4" id="KW-1185">Reference proteome</keyword>
<name>A0A7D9DCP8_PARCT</name>
<dbReference type="Gene3D" id="3.40.640.10">
    <property type="entry name" value="Type I PLP-dependent aspartate aminotransferase-like (Major domain)"/>
    <property type="match status" value="1"/>
</dbReference>
<dbReference type="InterPro" id="IPR015421">
    <property type="entry name" value="PyrdxlP-dep_Trfase_major"/>
</dbReference>
<dbReference type="InterPro" id="IPR011063">
    <property type="entry name" value="TilS/TtcA_N"/>
</dbReference>
<dbReference type="InterPro" id="IPR015424">
    <property type="entry name" value="PyrdxlP-dep_Trfase"/>
</dbReference>
<dbReference type="EMBL" id="CACRXK020000461">
    <property type="protein sequence ID" value="CAB3982077.1"/>
    <property type="molecule type" value="Genomic_DNA"/>
</dbReference>
<feature type="domain" description="tRNA(Ile)-lysidine/2-thiocytidine synthase N-terminal" evidence="2">
    <location>
        <begin position="754"/>
        <end position="921"/>
    </location>
</feature>
<dbReference type="Pfam" id="PF00266">
    <property type="entry name" value="Aminotran_5"/>
    <property type="match status" value="1"/>
</dbReference>
<dbReference type="Gene3D" id="3.90.1150.10">
    <property type="entry name" value="Aspartate Aminotransferase, domain 1"/>
    <property type="match status" value="1"/>
</dbReference>
<evidence type="ECO:0000259" key="1">
    <source>
        <dbReference type="Pfam" id="PF00266"/>
    </source>
</evidence>
<evidence type="ECO:0000313" key="3">
    <source>
        <dbReference type="EMBL" id="CAB3982077.1"/>
    </source>
</evidence>
<dbReference type="CDD" id="cd24138">
    <property type="entry name" value="TtcA-like"/>
    <property type="match status" value="1"/>
</dbReference>
<proteinExistence type="predicted"/>
<dbReference type="Pfam" id="PF01171">
    <property type="entry name" value="ATP_bind_3"/>
    <property type="match status" value="1"/>
</dbReference>
<feature type="domain" description="Aminotransferase class V" evidence="1">
    <location>
        <begin position="66"/>
        <end position="429"/>
    </location>
</feature>
<dbReference type="InterPro" id="IPR015422">
    <property type="entry name" value="PyrdxlP-dep_Trfase_small"/>
</dbReference>
<gene>
    <name evidence="3" type="ORF">PACLA_8A061032</name>
</gene>
<comment type="caution">
    <text evidence="3">The sequence shown here is derived from an EMBL/GenBank/DDBJ whole genome shotgun (WGS) entry which is preliminary data.</text>
</comment>
<dbReference type="OrthoDB" id="420046at2759"/>